<protein>
    <submittedName>
        <fullName evidence="1">Uncharacterized protein</fullName>
    </submittedName>
</protein>
<reference evidence="1" key="1">
    <citation type="submission" date="2018-05" db="EMBL/GenBank/DDBJ databases">
        <authorList>
            <person name="Lanie J.A."/>
            <person name="Ng W.-L."/>
            <person name="Kazmierczak K.M."/>
            <person name="Andrzejewski T.M."/>
            <person name="Davidsen T.M."/>
            <person name="Wayne K.J."/>
            <person name="Tettelin H."/>
            <person name="Glass J.I."/>
            <person name="Rusch D."/>
            <person name="Podicherti R."/>
            <person name="Tsui H.-C.T."/>
            <person name="Winkler M.E."/>
        </authorList>
    </citation>
    <scope>NUCLEOTIDE SEQUENCE</scope>
</reference>
<sequence>MAWITSGLGFVPECLVLGPPAAISGLMPRCWIIEVLSLPSFPPGMLPDCTAKVLSLSRGLIPAGTYTTLAPPSGLKDMSVRFKIGS</sequence>
<dbReference type="EMBL" id="UINC01035646">
    <property type="protein sequence ID" value="SVB28379.1"/>
    <property type="molecule type" value="Genomic_DNA"/>
</dbReference>
<organism evidence="1">
    <name type="scientific">marine metagenome</name>
    <dbReference type="NCBI Taxonomy" id="408172"/>
    <lineage>
        <taxon>unclassified sequences</taxon>
        <taxon>metagenomes</taxon>
        <taxon>ecological metagenomes</taxon>
    </lineage>
</organism>
<accession>A0A382CR93</accession>
<dbReference type="AlphaFoldDB" id="A0A382CR93"/>
<gene>
    <name evidence="1" type="ORF">METZ01_LOCUS181233</name>
</gene>
<feature type="non-terminal residue" evidence="1">
    <location>
        <position position="86"/>
    </location>
</feature>
<name>A0A382CR93_9ZZZZ</name>
<evidence type="ECO:0000313" key="1">
    <source>
        <dbReference type="EMBL" id="SVB28379.1"/>
    </source>
</evidence>
<proteinExistence type="predicted"/>